<keyword evidence="6" id="KW-0961">Cell wall biogenesis/degradation</keyword>
<feature type="domain" description="Peptidase S11 D-alanyl-D-alanine carboxypeptidase A N-terminal" evidence="10">
    <location>
        <begin position="53"/>
        <end position="290"/>
    </location>
</feature>
<evidence type="ECO:0000256" key="8">
    <source>
        <dbReference type="PIRSR" id="PIRSR618044-2"/>
    </source>
</evidence>
<evidence type="ECO:0000256" key="3">
    <source>
        <dbReference type="ARBA" id="ARBA00022801"/>
    </source>
</evidence>
<dbReference type="GO" id="GO:0009002">
    <property type="term" value="F:serine-type D-Ala-D-Ala carboxypeptidase activity"/>
    <property type="evidence" value="ECO:0007669"/>
    <property type="project" value="InterPro"/>
</dbReference>
<dbReference type="InterPro" id="IPR001967">
    <property type="entry name" value="Peptidase_S11_N"/>
</dbReference>
<keyword evidence="11" id="KW-0645">Protease</keyword>
<dbReference type="InterPro" id="IPR018044">
    <property type="entry name" value="Peptidase_S11"/>
</dbReference>
<dbReference type="OrthoDB" id="9791132at2"/>
<dbReference type="GO" id="GO:0008360">
    <property type="term" value="P:regulation of cell shape"/>
    <property type="evidence" value="ECO:0007669"/>
    <property type="project" value="UniProtKB-KW"/>
</dbReference>
<feature type="active site" description="Acyl-ester intermediate" evidence="7">
    <location>
        <position position="83"/>
    </location>
</feature>
<dbReference type="PANTHER" id="PTHR21581:SF33">
    <property type="entry name" value="D-ALANYL-D-ALANINE CARBOXYPEPTIDASE DACB"/>
    <property type="match status" value="1"/>
</dbReference>
<sequence length="309" mass="33809">MKLRIAAFLTGSLAVLVLVSLLAEPWNTIKPHAAFAWNSLRTKVIGNVILPGDLDGAAALLLDADNGSVLYDKNENLRLYPASTTKILTTLIALEKGNLDEQITVGDEIRESDPGESSAGLREGQRLTLKDLIAAMMLPSGNDAARTVACYIARKDSGQELTTQQSIRYFASLMNTKARKIGAKDSHFMNPHGLHHDDHYSTAHDIALITQIAMKNETFRNIVDEPRYTSDSSAKGLSFENRNQLLLEGGEFYFQGVNGVKTGFTDEAGYCLVSSASRDGRNLIAVVLKSTRSGIWTDSQKLLRYGFKA</sequence>
<evidence type="ECO:0000313" key="11">
    <source>
        <dbReference type="EMBL" id="MVP00239.1"/>
    </source>
</evidence>
<dbReference type="GO" id="GO:0006508">
    <property type="term" value="P:proteolysis"/>
    <property type="evidence" value="ECO:0007669"/>
    <property type="project" value="InterPro"/>
</dbReference>
<dbReference type="SUPFAM" id="SSF56601">
    <property type="entry name" value="beta-lactamase/transpeptidase-like"/>
    <property type="match status" value="1"/>
</dbReference>
<evidence type="ECO:0000256" key="4">
    <source>
        <dbReference type="ARBA" id="ARBA00022960"/>
    </source>
</evidence>
<comment type="similarity">
    <text evidence="1 9">Belongs to the peptidase S11 family.</text>
</comment>
<dbReference type="AlphaFoldDB" id="A0A7X3FI73"/>
<keyword evidence="11" id="KW-0121">Carboxypeptidase</keyword>
<dbReference type="RefSeq" id="WP_157335710.1">
    <property type="nucleotide sequence ID" value="NZ_RHLK01000005.1"/>
</dbReference>
<keyword evidence="12" id="KW-1185">Reference proteome</keyword>
<dbReference type="GO" id="GO:0009252">
    <property type="term" value="P:peptidoglycan biosynthetic process"/>
    <property type="evidence" value="ECO:0007669"/>
    <property type="project" value="UniProtKB-KW"/>
</dbReference>
<evidence type="ECO:0000313" key="12">
    <source>
        <dbReference type="Proteomes" id="UP000490800"/>
    </source>
</evidence>
<evidence type="ECO:0000256" key="5">
    <source>
        <dbReference type="ARBA" id="ARBA00022984"/>
    </source>
</evidence>
<evidence type="ECO:0000259" key="10">
    <source>
        <dbReference type="Pfam" id="PF00768"/>
    </source>
</evidence>
<dbReference type="Pfam" id="PF00768">
    <property type="entry name" value="Peptidase_S11"/>
    <property type="match status" value="1"/>
</dbReference>
<dbReference type="Gene3D" id="3.40.710.10">
    <property type="entry name" value="DD-peptidase/beta-lactamase superfamily"/>
    <property type="match status" value="1"/>
</dbReference>
<dbReference type="PANTHER" id="PTHR21581">
    <property type="entry name" value="D-ALANYL-D-ALANINE CARBOXYPEPTIDASE"/>
    <property type="match status" value="1"/>
</dbReference>
<evidence type="ECO:0000256" key="6">
    <source>
        <dbReference type="ARBA" id="ARBA00023316"/>
    </source>
</evidence>
<comment type="caution">
    <text evidence="11">The sequence shown here is derived from an EMBL/GenBank/DDBJ whole genome shotgun (WGS) entry which is preliminary data.</text>
</comment>
<keyword evidence="5" id="KW-0573">Peptidoglycan synthesis</keyword>
<feature type="active site" description="Proton acceptor" evidence="7">
    <location>
        <position position="86"/>
    </location>
</feature>
<feature type="binding site" evidence="8">
    <location>
        <position position="261"/>
    </location>
    <ligand>
        <name>substrate</name>
    </ligand>
</feature>
<dbReference type="Proteomes" id="UP000490800">
    <property type="component" value="Unassembled WGS sequence"/>
</dbReference>
<organism evidence="11 12">
    <name type="scientific">Paenibacillus lutrae</name>
    <dbReference type="NCBI Taxonomy" id="2078573"/>
    <lineage>
        <taxon>Bacteria</taxon>
        <taxon>Bacillati</taxon>
        <taxon>Bacillota</taxon>
        <taxon>Bacilli</taxon>
        <taxon>Bacillales</taxon>
        <taxon>Paenibacillaceae</taxon>
        <taxon>Paenibacillus</taxon>
    </lineage>
</organism>
<evidence type="ECO:0000256" key="1">
    <source>
        <dbReference type="ARBA" id="ARBA00007164"/>
    </source>
</evidence>
<dbReference type="EMBL" id="RHLK01000005">
    <property type="protein sequence ID" value="MVP00239.1"/>
    <property type="molecule type" value="Genomic_DNA"/>
</dbReference>
<name>A0A7X3FI73_9BACL</name>
<protein>
    <submittedName>
        <fullName evidence="11">D-alanyl-D-alanine carboxypeptidase</fullName>
    </submittedName>
</protein>
<accession>A0A7X3FI73</accession>
<dbReference type="GO" id="GO:0071555">
    <property type="term" value="P:cell wall organization"/>
    <property type="evidence" value="ECO:0007669"/>
    <property type="project" value="UniProtKB-KW"/>
</dbReference>
<evidence type="ECO:0000256" key="2">
    <source>
        <dbReference type="ARBA" id="ARBA00022729"/>
    </source>
</evidence>
<feature type="active site" evidence="7">
    <location>
        <position position="140"/>
    </location>
</feature>
<proteinExistence type="inferred from homology"/>
<evidence type="ECO:0000256" key="7">
    <source>
        <dbReference type="PIRSR" id="PIRSR618044-1"/>
    </source>
</evidence>
<keyword evidence="2" id="KW-0732">Signal</keyword>
<gene>
    <name evidence="11" type="ORF">EDM21_12020</name>
</gene>
<keyword evidence="4" id="KW-0133">Cell shape</keyword>
<dbReference type="InterPro" id="IPR012338">
    <property type="entry name" value="Beta-lactam/transpept-like"/>
</dbReference>
<reference evidence="11 12" key="1">
    <citation type="journal article" date="2019" name="Microorganisms">
        <title>Paenibacillus lutrae sp. nov., A Chitinolytic Species Isolated from A River Otter in Castril Natural Park, Granada, Spain.</title>
        <authorList>
            <person name="Rodriguez M."/>
            <person name="Reina J.C."/>
            <person name="Bejar V."/>
            <person name="Llamas I."/>
        </authorList>
    </citation>
    <scope>NUCLEOTIDE SEQUENCE [LARGE SCALE GENOMIC DNA]</scope>
    <source>
        <strain evidence="11 12">N10</strain>
    </source>
</reference>
<evidence type="ECO:0000256" key="9">
    <source>
        <dbReference type="RuleBase" id="RU004016"/>
    </source>
</evidence>
<dbReference type="PRINTS" id="PR00725">
    <property type="entry name" value="DADACBPTASE1"/>
</dbReference>
<keyword evidence="3" id="KW-0378">Hydrolase</keyword>